<dbReference type="STRING" id="1220188.A0A4S3JSS0"/>
<dbReference type="RefSeq" id="XP_033426750.1">
    <property type="nucleotide sequence ID" value="XM_033570718.1"/>
</dbReference>
<gene>
    <name evidence="2" type="ORF">ATNIH1004_006082</name>
    <name evidence="3" type="ORF">EYZ11_001616</name>
</gene>
<organism evidence="3 4">
    <name type="scientific">Aspergillus tanneri</name>
    <dbReference type="NCBI Taxonomy" id="1220188"/>
    <lineage>
        <taxon>Eukaryota</taxon>
        <taxon>Fungi</taxon>
        <taxon>Dikarya</taxon>
        <taxon>Ascomycota</taxon>
        <taxon>Pezizomycotina</taxon>
        <taxon>Eurotiomycetes</taxon>
        <taxon>Eurotiomycetidae</taxon>
        <taxon>Eurotiales</taxon>
        <taxon>Aspergillaceae</taxon>
        <taxon>Aspergillus</taxon>
        <taxon>Aspergillus subgen. Circumdati</taxon>
    </lineage>
</organism>
<protein>
    <recommendedName>
        <fullName evidence="1">GST N-terminal domain-containing protein</fullName>
    </recommendedName>
</protein>
<dbReference type="PROSITE" id="PS50404">
    <property type="entry name" value="GST_NTER"/>
    <property type="match status" value="1"/>
</dbReference>
<dbReference type="GeneID" id="54328784"/>
<reference evidence="3 4" key="1">
    <citation type="submission" date="2019-03" db="EMBL/GenBank/DDBJ databases">
        <title>The genome sequence of a newly discovered highly antifungal drug resistant Aspergillus species, Aspergillus tanneri NIH 1004.</title>
        <authorList>
            <person name="Mounaud S."/>
            <person name="Singh I."/>
            <person name="Joardar V."/>
            <person name="Pakala S."/>
            <person name="Pakala S."/>
            <person name="Venepally P."/>
            <person name="Hoover J."/>
            <person name="Nierman W."/>
            <person name="Chung J."/>
            <person name="Losada L."/>
        </authorList>
    </citation>
    <scope>NUCLEOTIDE SEQUENCE [LARGE SCALE GENOMIC DNA]</scope>
    <source>
        <strain evidence="3 4">NIH1004</strain>
    </source>
</reference>
<feature type="domain" description="GST N-terminal" evidence="1">
    <location>
        <begin position="12"/>
        <end position="103"/>
    </location>
</feature>
<comment type="caution">
    <text evidence="3">The sequence shown here is derived from an EMBL/GenBank/DDBJ whole genome shotgun (WGS) entry which is preliminary data.</text>
</comment>
<evidence type="ECO:0000313" key="5">
    <source>
        <dbReference type="Proteomes" id="UP000324241"/>
    </source>
</evidence>
<dbReference type="Proteomes" id="UP000308092">
    <property type="component" value="Unassembled WGS sequence"/>
</dbReference>
<dbReference type="SUPFAM" id="SSF47616">
    <property type="entry name" value="GST C-terminal domain-like"/>
    <property type="match status" value="1"/>
</dbReference>
<dbReference type="Pfam" id="PF13409">
    <property type="entry name" value="GST_N_2"/>
    <property type="match status" value="1"/>
</dbReference>
<reference evidence="2 5" key="2">
    <citation type="submission" date="2019-08" db="EMBL/GenBank/DDBJ databases">
        <title>The genome sequence of a newly discovered highly antifungal drug resistant Aspergillus species, Aspergillus tanneri NIH 1004.</title>
        <authorList>
            <person name="Mounaud S."/>
            <person name="Singh I."/>
            <person name="Joardar V."/>
            <person name="Pakala S."/>
            <person name="Pakala S."/>
            <person name="Venepally P."/>
            <person name="Chung J.K."/>
            <person name="Losada L."/>
            <person name="Nierman W.C."/>
        </authorList>
    </citation>
    <scope>NUCLEOTIDE SEQUENCE [LARGE SCALE GENOMIC DNA]</scope>
    <source>
        <strain evidence="2 5">NIH1004</strain>
    </source>
</reference>
<dbReference type="Gene3D" id="3.40.30.10">
    <property type="entry name" value="Glutaredoxin"/>
    <property type="match status" value="1"/>
</dbReference>
<evidence type="ECO:0000313" key="4">
    <source>
        <dbReference type="Proteomes" id="UP000308092"/>
    </source>
</evidence>
<keyword evidence="4" id="KW-1185">Reference proteome</keyword>
<dbReference type="InterPro" id="IPR004045">
    <property type="entry name" value="Glutathione_S-Trfase_N"/>
</dbReference>
<sequence>MDASKPIILYDIASGPPVTCFAPNPWKARYALNFKGVNYRTEWVDLPDIKTVREKLGIAPNRTHSDGSAFYTLPIIQDSSTGDIIGDTFEIALYLDRTYPNGPTLLPPMTVGLQAAFNIQVDAIFSQHVILCVHGMPLNPETAEISKATFAQRAGKESWEELTVRGEERVKTLESLKAALDGLAKCYRQKDGLFLEGDTVLYADLIVGSWLAFYKITLKEWEEVQTWHNGLWQKLHQALEKYAEVK</sequence>
<proteinExistence type="predicted"/>
<dbReference type="CDD" id="cd03038">
    <property type="entry name" value="GST_N_etherase_LigE"/>
    <property type="match status" value="1"/>
</dbReference>
<dbReference type="InterPro" id="IPR036282">
    <property type="entry name" value="Glutathione-S-Trfase_C_sf"/>
</dbReference>
<dbReference type="Gene3D" id="1.20.1050.10">
    <property type="match status" value="1"/>
</dbReference>
<evidence type="ECO:0000313" key="3">
    <source>
        <dbReference type="EMBL" id="THC98903.1"/>
    </source>
</evidence>
<dbReference type="SUPFAM" id="SSF52833">
    <property type="entry name" value="Thioredoxin-like"/>
    <property type="match status" value="1"/>
</dbReference>
<evidence type="ECO:0000259" key="1">
    <source>
        <dbReference type="PROSITE" id="PS50404"/>
    </source>
</evidence>
<accession>A0A4S3JSS0</accession>
<dbReference type="Proteomes" id="UP000324241">
    <property type="component" value="Unassembled WGS sequence"/>
</dbReference>
<dbReference type="VEuPathDB" id="FungiDB:EYZ11_001616"/>
<dbReference type="EMBL" id="QUQM01000004">
    <property type="protein sequence ID" value="KAA8647389.1"/>
    <property type="molecule type" value="Genomic_DNA"/>
</dbReference>
<dbReference type="OrthoDB" id="4951845at2759"/>
<dbReference type="AlphaFoldDB" id="A0A4S3JSS0"/>
<dbReference type="EMBL" id="SOSA01000031">
    <property type="protein sequence ID" value="THC98903.1"/>
    <property type="molecule type" value="Genomic_DNA"/>
</dbReference>
<dbReference type="Pfam" id="PF22041">
    <property type="entry name" value="GST_C_7"/>
    <property type="match status" value="1"/>
</dbReference>
<dbReference type="InterPro" id="IPR054416">
    <property type="entry name" value="GST_UstS-like_C"/>
</dbReference>
<evidence type="ECO:0000313" key="2">
    <source>
        <dbReference type="EMBL" id="KAA8647389.1"/>
    </source>
</evidence>
<dbReference type="InterPro" id="IPR036249">
    <property type="entry name" value="Thioredoxin-like_sf"/>
</dbReference>
<name>A0A4S3JSS0_9EURO</name>